<dbReference type="Proteomes" id="UP000694429">
    <property type="component" value="Chromosome 12"/>
</dbReference>
<feature type="compositionally biased region" description="Polar residues" evidence="1">
    <location>
        <begin position="95"/>
        <end position="114"/>
    </location>
</feature>
<evidence type="ECO:0000256" key="2">
    <source>
        <dbReference type="SAM" id="SignalP"/>
    </source>
</evidence>
<sequence length="114" mass="12346">MSLIFLPLTILVEVDIDLNLPIPLPPNVVEENEEVNPVSKEENPPPKDGNPPKAEKNDPVPRFLPPRGPLRLPKKSSNGSSKKSKENGSLPPKNSLKTSSGLRNVKPNSNGVSK</sequence>
<keyword evidence="2" id="KW-0732">Signal</keyword>
<accession>A0A8C0MDE0</accession>
<evidence type="ECO:0000256" key="1">
    <source>
        <dbReference type="SAM" id="MobiDB-lite"/>
    </source>
</evidence>
<evidence type="ECO:0000313" key="4">
    <source>
        <dbReference type="Proteomes" id="UP000694429"/>
    </source>
</evidence>
<name>A0A8C0MDE0_CANLF</name>
<feature type="chain" id="PRO_5034900739" evidence="2">
    <location>
        <begin position="17"/>
        <end position="114"/>
    </location>
</feature>
<evidence type="ECO:0000313" key="3">
    <source>
        <dbReference type="Ensembl" id="ENSCAFP00030008404.1"/>
    </source>
</evidence>
<feature type="compositionally biased region" description="Low complexity" evidence="1">
    <location>
        <begin position="69"/>
        <end position="81"/>
    </location>
</feature>
<proteinExistence type="predicted"/>
<feature type="signal peptide" evidence="2">
    <location>
        <begin position="1"/>
        <end position="16"/>
    </location>
</feature>
<protein>
    <submittedName>
        <fullName evidence="3">Uncharacterized protein</fullName>
    </submittedName>
</protein>
<dbReference type="Ensembl" id="ENSCAFT00030009615.1">
    <property type="protein sequence ID" value="ENSCAFP00030008404.1"/>
    <property type="gene ID" value="ENSCAFG00030005252.1"/>
</dbReference>
<reference evidence="3" key="1">
    <citation type="submission" date="2019-03" db="EMBL/GenBank/DDBJ databases">
        <authorList>
            <person name="Warren W.C."/>
            <person name="Johnson G.S."/>
        </authorList>
    </citation>
    <scope>NUCLEOTIDE SEQUENCE [LARGE SCALE GENOMIC DNA]</scope>
    <source>
        <strain evidence="3">Basenji</strain>
    </source>
</reference>
<organism evidence="3 4">
    <name type="scientific">Canis lupus familiaris</name>
    <name type="common">Dog</name>
    <name type="synonym">Canis familiaris</name>
    <dbReference type="NCBI Taxonomy" id="9615"/>
    <lineage>
        <taxon>Eukaryota</taxon>
        <taxon>Metazoa</taxon>
        <taxon>Chordata</taxon>
        <taxon>Craniata</taxon>
        <taxon>Vertebrata</taxon>
        <taxon>Euteleostomi</taxon>
        <taxon>Mammalia</taxon>
        <taxon>Eutheria</taxon>
        <taxon>Laurasiatheria</taxon>
        <taxon>Carnivora</taxon>
        <taxon>Caniformia</taxon>
        <taxon>Canidae</taxon>
        <taxon>Canis</taxon>
    </lineage>
</organism>
<feature type="region of interest" description="Disordered" evidence="1">
    <location>
        <begin position="21"/>
        <end position="114"/>
    </location>
</feature>
<dbReference type="AlphaFoldDB" id="A0A8C0MDE0"/>
<reference evidence="3" key="2">
    <citation type="submission" date="2025-08" db="UniProtKB">
        <authorList>
            <consortium name="Ensembl"/>
        </authorList>
    </citation>
    <scope>IDENTIFICATION</scope>
</reference>